<feature type="compositionally biased region" description="Basic and acidic residues" evidence="2">
    <location>
        <begin position="239"/>
        <end position="252"/>
    </location>
</feature>
<dbReference type="InterPro" id="IPR009269">
    <property type="entry name" value="NKAP_C"/>
</dbReference>
<dbReference type="PANTHER" id="PTHR13087">
    <property type="entry name" value="NF-KAPPA B ACTIVATING PROTEIN"/>
    <property type="match status" value="1"/>
</dbReference>
<evidence type="ECO:0000256" key="1">
    <source>
        <dbReference type="ARBA" id="ARBA00009313"/>
    </source>
</evidence>
<feature type="compositionally biased region" description="Basic and acidic residues" evidence="2">
    <location>
        <begin position="125"/>
        <end position="135"/>
    </location>
</feature>
<organism evidence="4 5">
    <name type="scientific">Gracilariopsis chorda</name>
    <dbReference type="NCBI Taxonomy" id="448386"/>
    <lineage>
        <taxon>Eukaryota</taxon>
        <taxon>Rhodophyta</taxon>
        <taxon>Florideophyceae</taxon>
        <taxon>Rhodymeniophycidae</taxon>
        <taxon>Gracilariales</taxon>
        <taxon>Gracilariaceae</taxon>
        <taxon>Gracilariopsis</taxon>
    </lineage>
</organism>
<feature type="compositionally biased region" description="Basic and acidic residues" evidence="2">
    <location>
        <begin position="164"/>
        <end position="174"/>
    </location>
</feature>
<dbReference type="Pfam" id="PF06047">
    <property type="entry name" value="Nkap_C"/>
    <property type="match status" value="1"/>
</dbReference>
<comment type="similarity">
    <text evidence="1">Belongs to the NKAP family.</text>
</comment>
<dbReference type="Proteomes" id="UP000247409">
    <property type="component" value="Unassembled WGS sequence"/>
</dbReference>
<dbReference type="EMBL" id="NBIV01000174">
    <property type="protein sequence ID" value="PXF42195.1"/>
    <property type="molecule type" value="Genomic_DNA"/>
</dbReference>
<proteinExistence type="inferred from homology"/>
<feature type="compositionally biased region" description="Basic and acidic residues" evidence="2">
    <location>
        <begin position="191"/>
        <end position="204"/>
    </location>
</feature>
<protein>
    <recommendedName>
        <fullName evidence="3">NF-kappa-B-activating protein C-terminal domain-containing protein</fullName>
    </recommendedName>
</protein>
<comment type="caution">
    <text evidence="4">The sequence shown here is derived from an EMBL/GenBank/DDBJ whole genome shotgun (WGS) entry which is preliminary data.</text>
</comment>
<sequence length="349" mass="40799">MIPAAPSTTPPRRETPPRRFPRRRYRRSPSPERSDGSSRFSPLPDDNYYLRRYIRARQRSPSRTPSPPPRRRPRTSTRSPSPRRSSHRREQSPSRSKRVPRDVSPASQERTAPSPKRKRPPAWTESREELRDVPLWKRRAMRRDAVTDVNVWQRSPTPPSPIEIRFEVGADARAKRERKRLRREERRRRREERARKHSEARVEQVGDGNTTAPTREKAAVEKGNEEDPEPVLGPSLPPKETRDYGKDLRPGEGSKMAAFVQEGVRIPRRGEIGLTGEQIADFEKQGYVMSGSRNRRMEAVRIRKENQVYSAEERAALNQLDREQKMKREETVLKKFRELVEEKLGKEDD</sequence>
<feature type="compositionally biased region" description="Basic residues" evidence="2">
    <location>
        <begin position="175"/>
        <end position="190"/>
    </location>
</feature>
<dbReference type="GO" id="GO:0003682">
    <property type="term" value="F:chromatin binding"/>
    <property type="evidence" value="ECO:0007669"/>
    <property type="project" value="InterPro"/>
</dbReference>
<feature type="compositionally biased region" description="Basic and acidic residues" evidence="2">
    <location>
        <begin position="214"/>
        <end position="225"/>
    </location>
</feature>
<dbReference type="AlphaFoldDB" id="A0A2V3IJB9"/>
<gene>
    <name evidence="4" type="ORF">BWQ96_08115</name>
</gene>
<dbReference type="InterPro" id="IPR040466">
    <property type="entry name" value="NKAP"/>
</dbReference>
<dbReference type="GO" id="GO:0005634">
    <property type="term" value="C:nucleus"/>
    <property type="evidence" value="ECO:0007669"/>
    <property type="project" value="TreeGrafter"/>
</dbReference>
<name>A0A2V3IJB9_9FLOR</name>
<feature type="domain" description="NF-kappa-B-activating protein C-terminal" evidence="3">
    <location>
        <begin position="242"/>
        <end position="342"/>
    </location>
</feature>
<evidence type="ECO:0000313" key="5">
    <source>
        <dbReference type="Proteomes" id="UP000247409"/>
    </source>
</evidence>
<dbReference type="OrthoDB" id="273141at2759"/>
<feature type="region of interest" description="Disordered" evidence="2">
    <location>
        <begin position="1"/>
        <end position="138"/>
    </location>
</feature>
<evidence type="ECO:0000313" key="4">
    <source>
        <dbReference type="EMBL" id="PXF42195.1"/>
    </source>
</evidence>
<keyword evidence="5" id="KW-1185">Reference proteome</keyword>
<feature type="region of interest" description="Disordered" evidence="2">
    <location>
        <begin position="150"/>
        <end position="255"/>
    </location>
</feature>
<evidence type="ECO:0000256" key="2">
    <source>
        <dbReference type="SAM" id="MobiDB-lite"/>
    </source>
</evidence>
<accession>A0A2V3IJB9</accession>
<dbReference type="STRING" id="448386.A0A2V3IJB9"/>
<dbReference type="GO" id="GO:0010468">
    <property type="term" value="P:regulation of gene expression"/>
    <property type="evidence" value="ECO:0007669"/>
    <property type="project" value="TreeGrafter"/>
</dbReference>
<evidence type="ECO:0000259" key="3">
    <source>
        <dbReference type="Pfam" id="PF06047"/>
    </source>
</evidence>
<reference evidence="4 5" key="1">
    <citation type="journal article" date="2018" name="Mol. Biol. Evol.">
        <title>Analysis of the draft genome of the red seaweed Gracilariopsis chorda provides insights into genome size evolution in Rhodophyta.</title>
        <authorList>
            <person name="Lee J."/>
            <person name="Yang E.C."/>
            <person name="Graf L."/>
            <person name="Yang J.H."/>
            <person name="Qiu H."/>
            <person name="Zel Zion U."/>
            <person name="Chan C.X."/>
            <person name="Stephens T.G."/>
            <person name="Weber A.P.M."/>
            <person name="Boo G.H."/>
            <person name="Boo S.M."/>
            <person name="Kim K.M."/>
            <person name="Shin Y."/>
            <person name="Jung M."/>
            <person name="Lee S.J."/>
            <person name="Yim H.S."/>
            <person name="Lee J.H."/>
            <person name="Bhattacharya D."/>
            <person name="Yoon H.S."/>
        </authorList>
    </citation>
    <scope>NUCLEOTIDE SEQUENCE [LARGE SCALE GENOMIC DNA]</scope>
    <source>
        <strain evidence="4 5">SKKU-2015</strain>
        <tissue evidence="4">Whole body</tissue>
    </source>
</reference>
<dbReference type="PANTHER" id="PTHR13087:SF0">
    <property type="entry name" value="NFKB ACTIVATING PROTEIN LIKE"/>
    <property type="match status" value="1"/>
</dbReference>